<dbReference type="EMBL" id="FPCK01000003">
    <property type="protein sequence ID" value="SFV37479.1"/>
    <property type="molecule type" value="Genomic_DNA"/>
</dbReference>
<dbReference type="RefSeq" id="WP_244542896.1">
    <property type="nucleotide sequence ID" value="NZ_FPCK01000003.1"/>
</dbReference>
<keyword evidence="2" id="KW-1185">Reference proteome</keyword>
<evidence type="ECO:0000313" key="2">
    <source>
        <dbReference type="Proteomes" id="UP000199074"/>
    </source>
</evidence>
<dbReference type="Proteomes" id="UP000199074">
    <property type="component" value="Unassembled WGS sequence"/>
</dbReference>
<sequence length="237" mass="26530">MNVTIRMKRKAEVKGRVSTPNYEAAYCRVVGCQNPARAATGEGLDNRFCRPHAEHYARHGSPYRKSYTAPEVRPYRKAAAHWIKANASDPWIVNALQRVRGLYATAGGHVEAFRLRGLPPEERAKAAWARLRKAGVDPVKVLADVLAVEMIIRDDPQADHKREFKEVQAAKLVHRMASGTHKRWGEGASATELHVFPRSRGRVLRHLGKDALEVGELVVDHHQDALPKAPVPKEAQR</sequence>
<protein>
    <submittedName>
        <fullName evidence="1">Uncharacterized protein</fullName>
    </submittedName>
</protein>
<name>A0A1I7NS27_9HYPH</name>
<accession>A0A1I7NS27</accession>
<organism evidence="1 2">
    <name type="scientific">Devosia crocina</name>
    <dbReference type="NCBI Taxonomy" id="429728"/>
    <lineage>
        <taxon>Bacteria</taxon>
        <taxon>Pseudomonadati</taxon>
        <taxon>Pseudomonadota</taxon>
        <taxon>Alphaproteobacteria</taxon>
        <taxon>Hyphomicrobiales</taxon>
        <taxon>Devosiaceae</taxon>
        <taxon>Devosia</taxon>
    </lineage>
</organism>
<reference evidence="1 2" key="1">
    <citation type="submission" date="2016-10" db="EMBL/GenBank/DDBJ databases">
        <authorList>
            <person name="de Groot N.N."/>
        </authorList>
    </citation>
    <scope>NUCLEOTIDE SEQUENCE [LARGE SCALE GENOMIC DNA]</scope>
    <source>
        <strain evidence="1 2">IPL20</strain>
    </source>
</reference>
<dbReference type="STRING" id="429728.SAMN05216456_2944"/>
<proteinExistence type="predicted"/>
<gene>
    <name evidence="1" type="ORF">SAMN05216456_2944</name>
</gene>
<dbReference type="AlphaFoldDB" id="A0A1I7NS27"/>
<evidence type="ECO:0000313" key="1">
    <source>
        <dbReference type="EMBL" id="SFV37479.1"/>
    </source>
</evidence>